<dbReference type="eggNOG" id="arCOG01537">
    <property type="taxonomic scope" value="Archaea"/>
</dbReference>
<evidence type="ECO:0000313" key="8">
    <source>
        <dbReference type="EMBL" id="ACB39593.1"/>
    </source>
</evidence>
<feature type="transmembrane region" description="Helical" evidence="6">
    <location>
        <begin position="31"/>
        <end position="53"/>
    </location>
</feature>
<feature type="transmembrane region" description="Helical" evidence="6">
    <location>
        <begin position="313"/>
        <end position="338"/>
    </location>
</feature>
<feature type="transmembrane region" description="Helical" evidence="6">
    <location>
        <begin position="201"/>
        <end position="222"/>
    </location>
</feature>
<dbReference type="RefSeq" id="WP_012350013.1">
    <property type="nucleotide sequence ID" value="NC_010525.1"/>
</dbReference>
<feature type="transmembrane region" description="Helical" evidence="6">
    <location>
        <begin position="264"/>
        <end position="282"/>
    </location>
</feature>
<dbReference type="AlphaFoldDB" id="B1YCT0"/>
<feature type="transmembrane region" description="Helical" evidence="6">
    <location>
        <begin position="234"/>
        <end position="258"/>
    </location>
</feature>
<dbReference type="OrthoDB" id="19089at2157"/>
<dbReference type="GeneID" id="6165277"/>
<reference evidence="8" key="1">
    <citation type="submission" date="2008-03" db="EMBL/GenBank/DDBJ databases">
        <title>Complete sequence of Thermoproteus neutrophilus V24Sta.</title>
        <authorList>
            <consortium name="US DOE Joint Genome Institute"/>
            <person name="Copeland A."/>
            <person name="Lucas S."/>
            <person name="Lapidus A."/>
            <person name="Glavina del Rio T."/>
            <person name="Dalin E."/>
            <person name="Tice H."/>
            <person name="Bruce D."/>
            <person name="Goodwin L."/>
            <person name="Pitluck S."/>
            <person name="Sims D."/>
            <person name="Brettin T."/>
            <person name="Detter J.C."/>
            <person name="Han C."/>
            <person name="Kuske C.R."/>
            <person name="Schmutz J."/>
            <person name="Larimer F."/>
            <person name="Land M."/>
            <person name="Hauser L."/>
            <person name="Kyrpides N."/>
            <person name="Mikhailova N."/>
            <person name="Biddle J.F."/>
            <person name="Zhang Z."/>
            <person name="Fitz-Gibbon S.T."/>
            <person name="Lowe T.M."/>
            <person name="Saltikov C."/>
            <person name="House C.H."/>
            <person name="Richardson P."/>
        </authorList>
    </citation>
    <scope>NUCLEOTIDE SEQUENCE [LARGE SCALE GENOMIC DNA]</scope>
    <source>
        <strain evidence="8">V24Sta</strain>
    </source>
</reference>
<evidence type="ECO:0000259" key="7">
    <source>
        <dbReference type="Pfam" id="PF00361"/>
    </source>
</evidence>
<keyword evidence="3 6" id="KW-0812">Transmembrane</keyword>
<evidence type="ECO:0000256" key="6">
    <source>
        <dbReference type="SAM" id="Phobius"/>
    </source>
</evidence>
<dbReference type="EC" id="1.6.5.11" evidence="8"/>
<accession>B1YCT0</accession>
<dbReference type="STRING" id="444157.Tneu_0654"/>
<comment type="subcellular location">
    <subcellularLocation>
        <location evidence="1">Cell membrane</location>
        <topology evidence="1">Multi-pass membrane protein</topology>
    </subcellularLocation>
</comment>
<feature type="transmembrane region" description="Helical" evidence="6">
    <location>
        <begin position="114"/>
        <end position="147"/>
    </location>
</feature>
<dbReference type="GO" id="GO:0008137">
    <property type="term" value="F:NADH dehydrogenase (ubiquinone) activity"/>
    <property type="evidence" value="ECO:0007669"/>
    <property type="project" value="InterPro"/>
</dbReference>
<feature type="transmembrane region" description="Helical" evidence="6">
    <location>
        <begin position="359"/>
        <end position="384"/>
    </location>
</feature>
<dbReference type="PRINTS" id="PR01437">
    <property type="entry name" value="NUOXDRDTASE4"/>
</dbReference>
<organism evidence="8 9">
    <name type="scientific">Pyrobaculum neutrophilum (strain DSM 2338 / JCM 9278 / NBRC 100436 / V24Sta)</name>
    <name type="common">Thermoproteus neutrophilus</name>
    <dbReference type="NCBI Taxonomy" id="444157"/>
    <lineage>
        <taxon>Archaea</taxon>
        <taxon>Thermoproteota</taxon>
        <taxon>Thermoprotei</taxon>
        <taxon>Thermoproteales</taxon>
        <taxon>Thermoproteaceae</taxon>
        <taxon>Pyrobaculum</taxon>
    </lineage>
</organism>
<evidence type="ECO:0000256" key="4">
    <source>
        <dbReference type="ARBA" id="ARBA00022989"/>
    </source>
</evidence>
<evidence type="ECO:0000256" key="2">
    <source>
        <dbReference type="ARBA" id="ARBA00022475"/>
    </source>
</evidence>
<dbReference type="Pfam" id="PF00361">
    <property type="entry name" value="Proton_antipo_M"/>
    <property type="match status" value="1"/>
</dbReference>
<feature type="transmembrane region" description="Helical" evidence="6">
    <location>
        <begin position="396"/>
        <end position="414"/>
    </location>
</feature>
<dbReference type="PANTHER" id="PTHR42703">
    <property type="entry name" value="NADH DEHYDROGENASE"/>
    <property type="match status" value="1"/>
</dbReference>
<feature type="transmembrane region" description="Helical" evidence="6">
    <location>
        <begin position="159"/>
        <end position="181"/>
    </location>
</feature>
<dbReference type="InterPro" id="IPR003918">
    <property type="entry name" value="NADH_UbQ_OxRdtase"/>
</dbReference>
<sequence length="474" mass="51218">MTILASLLLPMALSLAAYVAAKRSPYIAGYISAAALLPLLAISSAVAFGGGTVAEGAMDGFNLLSFKVTPFNGVFLLTVALVGVFVALYSPPYMEHRGHELGRDTSIFYLTYGFFLGGLAGAFAAANLITVYIFIEVALVASLFQILYYGYGDRVRISVMYLVWSHVGALLMLAGFLLLYLRGVYYVPLLSGVAPGVDQAAFLLILVGSLIKMAALGVHMWLPYVHAEAPTPLSALLSPVLVGVGGYIIAAVGMYLVPPGWERWVVYYALATAVYGGLMAYLQKDLKRLFAYSTVSQMGYMLLGVSLKNAYGYTAVALLYLSHGLGKAVLFMTAGYLIMHLHTRDLEKMGGLYGWRPELAGASVVGFLNLAGVLTIGMISEILLTVAYASYFRSNYVYYIPYALMLVVTGVYAFNTTRLVFFGPHRYEGKGPIDIALASITAVAFISVLFLLPPFSSALADNIYNTARELGLWR</sequence>
<dbReference type="Proteomes" id="UP000001694">
    <property type="component" value="Chromosome"/>
</dbReference>
<dbReference type="GO" id="GO:0005886">
    <property type="term" value="C:plasma membrane"/>
    <property type="evidence" value="ECO:0007669"/>
    <property type="project" value="UniProtKB-SubCell"/>
</dbReference>
<dbReference type="GO" id="GO:0016491">
    <property type="term" value="F:oxidoreductase activity"/>
    <property type="evidence" value="ECO:0007669"/>
    <property type="project" value="UniProtKB-KW"/>
</dbReference>
<gene>
    <name evidence="8" type="ordered locus">Tneu_0654</name>
</gene>
<keyword evidence="8" id="KW-0560">Oxidoreductase</keyword>
<feature type="transmembrane region" description="Helical" evidence="6">
    <location>
        <begin position="74"/>
        <end position="94"/>
    </location>
</feature>
<proteinExistence type="predicted"/>
<name>B1YCT0_PYRNV</name>
<feature type="domain" description="NADH:quinone oxidoreductase/Mrp antiporter transmembrane" evidence="7">
    <location>
        <begin position="125"/>
        <end position="385"/>
    </location>
</feature>
<feature type="transmembrane region" description="Helical" evidence="6">
    <location>
        <begin position="435"/>
        <end position="455"/>
    </location>
</feature>
<keyword evidence="5 6" id="KW-0472">Membrane</keyword>
<dbReference type="PANTHER" id="PTHR42703:SF1">
    <property type="entry name" value="NA(+)_H(+) ANTIPORTER SUBUNIT D1"/>
    <property type="match status" value="1"/>
</dbReference>
<keyword evidence="9" id="KW-1185">Reference proteome</keyword>
<dbReference type="GO" id="GO:0042773">
    <property type="term" value="P:ATP synthesis coupled electron transport"/>
    <property type="evidence" value="ECO:0007669"/>
    <property type="project" value="InterPro"/>
</dbReference>
<dbReference type="InterPro" id="IPR050586">
    <property type="entry name" value="CPA3_Na-H_Antiporter_D"/>
</dbReference>
<evidence type="ECO:0000256" key="3">
    <source>
        <dbReference type="ARBA" id="ARBA00022692"/>
    </source>
</evidence>
<dbReference type="KEGG" id="tne:Tneu_0654"/>
<evidence type="ECO:0000313" key="9">
    <source>
        <dbReference type="Proteomes" id="UP000001694"/>
    </source>
</evidence>
<evidence type="ECO:0000256" key="1">
    <source>
        <dbReference type="ARBA" id="ARBA00004651"/>
    </source>
</evidence>
<protein>
    <submittedName>
        <fullName evidence="8">NADH dehydrogenase (Quinone)</fullName>
        <ecNumber evidence="8">1.6.5.11</ecNumber>
    </submittedName>
</protein>
<keyword evidence="4 6" id="KW-1133">Transmembrane helix</keyword>
<dbReference type="InterPro" id="IPR001750">
    <property type="entry name" value="ND/Mrp_TM"/>
</dbReference>
<dbReference type="HOGENOM" id="CLU_007100_4_2_2"/>
<evidence type="ECO:0000256" key="5">
    <source>
        <dbReference type="ARBA" id="ARBA00023136"/>
    </source>
</evidence>
<keyword evidence="2" id="KW-1003">Cell membrane</keyword>
<dbReference type="EMBL" id="CP001014">
    <property type="protein sequence ID" value="ACB39593.1"/>
    <property type="molecule type" value="Genomic_DNA"/>
</dbReference>